<evidence type="ECO:0000256" key="4">
    <source>
        <dbReference type="SAM" id="MobiDB-lite"/>
    </source>
</evidence>
<dbReference type="GO" id="GO:0005886">
    <property type="term" value="C:plasma membrane"/>
    <property type="evidence" value="ECO:0000318"/>
    <property type="project" value="GO_Central"/>
</dbReference>
<feature type="transmembrane region" description="Helical" evidence="5">
    <location>
        <begin position="173"/>
        <end position="194"/>
    </location>
</feature>
<feature type="domain" description="Phytocyanin" evidence="7">
    <location>
        <begin position="24"/>
        <end position="122"/>
    </location>
</feature>
<feature type="region of interest" description="Disordered" evidence="4">
    <location>
        <begin position="122"/>
        <end position="168"/>
    </location>
</feature>
<dbReference type="AlphaFoldDB" id="A0A059CXJ7"/>
<evidence type="ECO:0000256" key="3">
    <source>
        <dbReference type="ARBA" id="ARBA00023180"/>
    </source>
</evidence>
<keyword evidence="2" id="KW-0186">Copper</keyword>
<gene>
    <name evidence="8" type="ORF">EUGRSUZ_B00045</name>
</gene>
<dbReference type="FunFam" id="2.60.40.420:FF:000003">
    <property type="entry name" value="Blue copper"/>
    <property type="match status" value="1"/>
</dbReference>
<dbReference type="GO" id="GO:0009055">
    <property type="term" value="F:electron transfer activity"/>
    <property type="evidence" value="ECO:0007669"/>
    <property type="project" value="InterPro"/>
</dbReference>
<protein>
    <recommendedName>
        <fullName evidence="7">Phytocyanin domain-containing protein</fullName>
    </recommendedName>
</protein>
<accession>A0A059CXJ7</accession>
<dbReference type="Gramene" id="KCW83087">
    <property type="protein sequence ID" value="KCW83087"/>
    <property type="gene ID" value="EUGRSUZ_B00045"/>
</dbReference>
<reference evidence="8" key="1">
    <citation type="submission" date="2013-07" db="EMBL/GenBank/DDBJ databases">
        <title>The genome of Eucalyptus grandis.</title>
        <authorList>
            <person name="Schmutz J."/>
            <person name="Hayes R."/>
            <person name="Myburg A."/>
            <person name="Tuskan G."/>
            <person name="Grattapaglia D."/>
            <person name="Rokhsar D.S."/>
        </authorList>
    </citation>
    <scope>NUCLEOTIDE SEQUENCE</scope>
    <source>
        <tissue evidence="8">Leaf extractions</tissue>
    </source>
</reference>
<dbReference type="PANTHER" id="PTHR33021:SF193">
    <property type="entry name" value="OS06G0218600 PROTEIN"/>
    <property type="match status" value="1"/>
</dbReference>
<evidence type="ECO:0000256" key="1">
    <source>
        <dbReference type="ARBA" id="ARBA00022723"/>
    </source>
</evidence>
<evidence type="ECO:0000256" key="6">
    <source>
        <dbReference type="SAM" id="SignalP"/>
    </source>
</evidence>
<dbReference type="KEGG" id="egr:104416327"/>
<keyword evidence="5" id="KW-0812">Transmembrane</keyword>
<keyword evidence="5" id="KW-1133">Transmembrane helix</keyword>
<keyword evidence="1" id="KW-0479">Metal-binding</keyword>
<keyword evidence="3" id="KW-0325">Glycoprotein</keyword>
<feature type="chain" id="PRO_5001574875" description="Phytocyanin domain-containing protein" evidence="6">
    <location>
        <begin position="24"/>
        <end position="195"/>
    </location>
</feature>
<evidence type="ECO:0000256" key="5">
    <source>
        <dbReference type="SAM" id="Phobius"/>
    </source>
</evidence>
<dbReference type="eggNOG" id="ENOG502RZ8U">
    <property type="taxonomic scope" value="Eukaryota"/>
</dbReference>
<organism evidence="8">
    <name type="scientific">Eucalyptus grandis</name>
    <name type="common">Flooded gum</name>
    <dbReference type="NCBI Taxonomy" id="71139"/>
    <lineage>
        <taxon>Eukaryota</taxon>
        <taxon>Viridiplantae</taxon>
        <taxon>Streptophyta</taxon>
        <taxon>Embryophyta</taxon>
        <taxon>Tracheophyta</taxon>
        <taxon>Spermatophyta</taxon>
        <taxon>Magnoliopsida</taxon>
        <taxon>eudicotyledons</taxon>
        <taxon>Gunneridae</taxon>
        <taxon>Pentapetalae</taxon>
        <taxon>rosids</taxon>
        <taxon>malvids</taxon>
        <taxon>Myrtales</taxon>
        <taxon>Myrtaceae</taxon>
        <taxon>Myrtoideae</taxon>
        <taxon>Eucalypteae</taxon>
        <taxon>Eucalyptus</taxon>
    </lineage>
</organism>
<dbReference type="SUPFAM" id="SSF49503">
    <property type="entry name" value="Cupredoxins"/>
    <property type="match status" value="1"/>
</dbReference>
<dbReference type="GO" id="GO:0046872">
    <property type="term" value="F:metal ion binding"/>
    <property type="evidence" value="ECO:0007669"/>
    <property type="project" value="UniProtKB-KW"/>
</dbReference>
<dbReference type="OrthoDB" id="206968at2759"/>
<dbReference type="PANTHER" id="PTHR33021">
    <property type="entry name" value="BLUE COPPER PROTEIN"/>
    <property type="match status" value="1"/>
</dbReference>
<evidence type="ECO:0000256" key="2">
    <source>
        <dbReference type="ARBA" id="ARBA00023008"/>
    </source>
</evidence>
<dbReference type="Gene3D" id="2.60.40.420">
    <property type="entry name" value="Cupredoxins - blue copper proteins"/>
    <property type="match status" value="1"/>
</dbReference>
<evidence type="ECO:0000313" key="8">
    <source>
        <dbReference type="EMBL" id="KCW83087.1"/>
    </source>
</evidence>
<dbReference type="STRING" id="71139.A0A059CXJ7"/>
<dbReference type="OMA" id="YWVATAT"/>
<feature type="signal peptide" evidence="6">
    <location>
        <begin position="1"/>
        <end position="23"/>
    </location>
</feature>
<dbReference type="InterPro" id="IPR003245">
    <property type="entry name" value="Phytocyanin_dom"/>
</dbReference>
<proteinExistence type="predicted"/>
<dbReference type="Pfam" id="PF02298">
    <property type="entry name" value="Cu_bind_like"/>
    <property type="match status" value="1"/>
</dbReference>
<evidence type="ECO:0000259" key="7">
    <source>
        <dbReference type="PROSITE" id="PS51485"/>
    </source>
</evidence>
<dbReference type="CDD" id="cd04216">
    <property type="entry name" value="Phytocyanin"/>
    <property type="match status" value="1"/>
</dbReference>
<name>A0A059CXJ7_EUCGR</name>
<dbReference type="InterPro" id="IPR039391">
    <property type="entry name" value="Phytocyanin-like"/>
</dbReference>
<dbReference type="PROSITE" id="PS51485">
    <property type="entry name" value="PHYTOCYANIN"/>
    <property type="match status" value="1"/>
</dbReference>
<keyword evidence="6" id="KW-0732">Signal</keyword>
<dbReference type="InParanoid" id="A0A059CXJ7"/>
<keyword evidence="5" id="KW-0472">Membrane</keyword>
<dbReference type="FunCoup" id="A0A059CXJ7">
    <property type="interactions" value="101"/>
</dbReference>
<dbReference type="EMBL" id="KK198754">
    <property type="protein sequence ID" value="KCW83087.1"/>
    <property type="molecule type" value="Genomic_DNA"/>
</dbReference>
<sequence>MAGAGLLMLGATVLLQLVLPSLATVYTVGDTGGWVMGTDYTTWTSGKTFLVGDSLVFNYGGGHTVDEVSKSDYDACTAANVISTDSSGATTIPLKTAATHYFICGAAGHCSSGMKLAVSVKAGSSPTATPPTSGGSPAATTTTPSPPSTTTATPTTPTTTATTVTTKSSSENIVSPVVALVMASLVCLYELAFLS</sequence>
<dbReference type="InterPro" id="IPR008972">
    <property type="entry name" value="Cupredoxin"/>
</dbReference>